<dbReference type="EMBL" id="CP000089">
    <property type="protein sequence ID" value="AAZ44880.1"/>
    <property type="molecule type" value="Genomic_DNA"/>
</dbReference>
<dbReference type="HOGENOM" id="CLU_094869_0_0_4"/>
<evidence type="ECO:0000313" key="3">
    <source>
        <dbReference type="EMBL" id="AAZ44880.1"/>
    </source>
</evidence>
<dbReference type="AlphaFoldDB" id="Q47JV1"/>
<dbReference type="eggNOG" id="ENOG502ZBU8">
    <property type="taxonomic scope" value="Bacteria"/>
</dbReference>
<evidence type="ECO:0008006" key="4">
    <source>
        <dbReference type="Google" id="ProtNLM"/>
    </source>
</evidence>
<protein>
    <recommendedName>
        <fullName evidence="4">DUF4124 domain-containing protein</fullName>
    </recommendedName>
</protein>
<proteinExistence type="predicted"/>
<feature type="compositionally biased region" description="Basic and acidic residues" evidence="1">
    <location>
        <begin position="78"/>
        <end position="97"/>
    </location>
</feature>
<name>Q47JV1_DECAR</name>
<keyword evidence="2" id="KW-0732">Signal</keyword>
<dbReference type="KEGG" id="dar:Daro_0121"/>
<feature type="signal peptide" evidence="2">
    <location>
        <begin position="1"/>
        <end position="19"/>
    </location>
</feature>
<feature type="region of interest" description="Disordered" evidence="1">
    <location>
        <begin position="78"/>
        <end position="99"/>
    </location>
</feature>
<dbReference type="STRING" id="159087.Daro_0121"/>
<sequence>MPKRALLTLLLLLATSAQAAGEFYCCHDPVSGRRVCGDTLPEQCRGRAYRVLDSGGNIIKEVGPPLTPEQKAEQIVENRRKKQLEDASREQRRRDQALLDTYTTPEDIDLAQQKAEADVNFAILSTIARIDAARTKRKKFADEAEFYKKKALPAELDKELRAIDHEIRLQQELLDIKKKDFESIKAKYDADRKRYFELTRRPPAAPYSGAAPATR</sequence>
<feature type="chain" id="PRO_5004233614" description="DUF4124 domain-containing protein" evidence="2">
    <location>
        <begin position="20"/>
        <end position="215"/>
    </location>
</feature>
<evidence type="ECO:0000256" key="2">
    <source>
        <dbReference type="SAM" id="SignalP"/>
    </source>
</evidence>
<evidence type="ECO:0000256" key="1">
    <source>
        <dbReference type="SAM" id="MobiDB-lite"/>
    </source>
</evidence>
<dbReference type="OrthoDB" id="5298412at2"/>
<organism evidence="3">
    <name type="scientific">Dechloromonas aromatica (strain RCB)</name>
    <dbReference type="NCBI Taxonomy" id="159087"/>
    <lineage>
        <taxon>Bacteria</taxon>
        <taxon>Pseudomonadati</taxon>
        <taxon>Pseudomonadota</taxon>
        <taxon>Betaproteobacteria</taxon>
        <taxon>Rhodocyclales</taxon>
        <taxon>Azonexaceae</taxon>
        <taxon>Dechloromonas</taxon>
    </lineage>
</organism>
<gene>
    <name evidence="3" type="ordered locus">Daro_0121</name>
</gene>
<reference evidence="3" key="1">
    <citation type="submission" date="2005-08" db="EMBL/GenBank/DDBJ databases">
        <title>Complete sequence of Dechloromonas aromatica RCB.</title>
        <authorList>
            <person name="Salinero K.K."/>
            <person name="Copeland A."/>
            <person name="Lucas S."/>
            <person name="Lapidus A."/>
            <person name="Barry K."/>
            <person name="Detter J.C."/>
            <person name="Glavina T."/>
            <person name="Hammon N."/>
            <person name="Israni S."/>
            <person name="Pitluck S."/>
            <person name="Di Bartolo G."/>
            <person name="Trong S."/>
            <person name="Schmutz J."/>
            <person name="Larimer F."/>
            <person name="Land M."/>
            <person name="Ivanova N."/>
            <person name="Richardson P."/>
        </authorList>
    </citation>
    <scope>NUCLEOTIDE SEQUENCE</scope>
    <source>
        <strain evidence="3">RCB</strain>
    </source>
</reference>
<accession>Q47JV1</accession>